<feature type="domain" description="ABC transmembrane type-1" evidence="9">
    <location>
        <begin position="90"/>
        <end position="269"/>
    </location>
</feature>
<dbReference type="GO" id="GO:0005275">
    <property type="term" value="F:amine transmembrane transporter activity"/>
    <property type="evidence" value="ECO:0007669"/>
    <property type="project" value="TreeGrafter"/>
</dbReference>
<dbReference type="InterPro" id="IPR000515">
    <property type="entry name" value="MetI-like"/>
</dbReference>
<evidence type="ECO:0000313" key="11">
    <source>
        <dbReference type="Proteomes" id="UP000586095"/>
    </source>
</evidence>
<dbReference type="GO" id="GO:0031460">
    <property type="term" value="P:glycine betaine transport"/>
    <property type="evidence" value="ECO:0007669"/>
    <property type="project" value="TreeGrafter"/>
</dbReference>
<feature type="compositionally biased region" description="Low complexity" evidence="8">
    <location>
        <begin position="304"/>
        <end position="313"/>
    </location>
</feature>
<evidence type="ECO:0000259" key="9">
    <source>
        <dbReference type="PROSITE" id="PS50928"/>
    </source>
</evidence>
<evidence type="ECO:0000256" key="2">
    <source>
        <dbReference type="ARBA" id="ARBA00022448"/>
    </source>
</evidence>
<dbReference type="SUPFAM" id="SSF161098">
    <property type="entry name" value="MetI-like"/>
    <property type="match status" value="1"/>
</dbReference>
<comment type="similarity">
    <text evidence="7">Belongs to the binding-protein-dependent transport system permease family.</text>
</comment>
<accession>A0A852R760</accession>
<dbReference type="PROSITE" id="PS50928">
    <property type="entry name" value="ABC_TM1"/>
    <property type="match status" value="1"/>
</dbReference>
<evidence type="ECO:0000256" key="6">
    <source>
        <dbReference type="ARBA" id="ARBA00023136"/>
    </source>
</evidence>
<dbReference type="GO" id="GO:0015226">
    <property type="term" value="F:carnitine transmembrane transporter activity"/>
    <property type="evidence" value="ECO:0007669"/>
    <property type="project" value="TreeGrafter"/>
</dbReference>
<gene>
    <name evidence="10" type="ORF">BJ960_001551</name>
</gene>
<feature type="transmembrane region" description="Helical" evidence="7">
    <location>
        <begin position="93"/>
        <end position="116"/>
    </location>
</feature>
<keyword evidence="3" id="KW-1003">Cell membrane</keyword>
<keyword evidence="5 7" id="KW-1133">Transmembrane helix</keyword>
<feature type="transmembrane region" description="Helical" evidence="7">
    <location>
        <begin position="204"/>
        <end position="227"/>
    </location>
</feature>
<dbReference type="Gene3D" id="1.10.3720.10">
    <property type="entry name" value="MetI-like"/>
    <property type="match status" value="1"/>
</dbReference>
<organism evidence="10 11">
    <name type="scientific">Leucobacter aridicollis</name>
    <dbReference type="NCBI Taxonomy" id="283878"/>
    <lineage>
        <taxon>Bacteria</taxon>
        <taxon>Bacillati</taxon>
        <taxon>Actinomycetota</taxon>
        <taxon>Actinomycetes</taxon>
        <taxon>Micrococcales</taxon>
        <taxon>Microbacteriaceae</taxon>
        <taxon>Leucobacter</taxon>
    </lineage>
</organism>
<feature type="region of interest" description="Disordered" evidence="8">
    <location>
        <begin position="289"/>
        <end position="313"/>
    </location>
</feature>
<dbReference type="AlphaFoldDB" id="A0A852R760"/>
<dbReference type="Proteomes" id="UP000586095">
    <property type="component" value="Unassembled WGS sequence"/>
</dbReference>
<evidence type="ECO:0000256" key="5">
    <source>
        <dbReference type="ARBA" id="ARBA00022989"/>
    </source>
</evidence>
<name>A0A852R760_9MICO</name>
<keyword evidence="6 7" id="KW-0472">Membrane</keyword>
<feature type="transmembrane region" description="Helical" evidence="7">
    <location>
        <begin position="137"/>
        <end position="164"/>
    </location>
</feature>
<dbReference type="FunFam" id="1.10.3720.10:FF:000001">
    <property type="entry name" value="Glycine betaine ABC transporter, permease"/>
    <property type="match status" value="1"/>
</dbReference>
<dbReference type="InterPro" id="IPR035906">
    <property type="entry name" value="MetI-like_sf"/>
</dbReference>
<reference evidence="10 11" key="1">
    <citation type="submission" date="2020-07" db="EMBL/GenBank/DDBJ databases">
        <title>Sequencing the genomes of 1000 actinobacteria strains.</title>
        <authorList>
            <person name="Klenk H.-P."/>
        </authorList>
    </citation>
    <scope>NUCLEOTIDE SEQUENCE [LARGE SCALE GENOMIC DNA]</scope>
    <source>
        <strain evidence="10 11">DSM 17380</strain>
    </source>
</reference>
<evidence type="ECO:0000313" key="10">
    <source>
        <dbReference type="EMBL" id="NYD26748.1"/>
    </source>
</evidence>
<feature type="transmembrane region" description="Helical" evidence="7">
    <location>
        <begin position="239"/>
        <end position="265"/>
    </location>
</feature>
<comment type="subcellular location">
    <subcellularLocation>
        <location evidence="7">Cell membrane</location>
        <topology evidence="7">Multi-pass membrane protein</topology>
    </subcellularLocation>
    <subcellularLocation>
        <location evidence="1">Membrane</location>
        <topology evidence="1">Multi-pass membrane protein</topology>
    </subcellularLocation>
</comment>
<dbReference type="EMBL" id="JACCBD010000001">
    <property type="protein sequence ID" value="NYD26748.1"/>
    <property type="molecule type" value="Genomic_DNA"/>
</dbReference>
<feature type="transmembrane region" description="Helical" evidence="7">
    <location>
        <begin position="70"/>
        <end position="87"/>
    </location>
</feature>
<sequence>MNDFYRIPIGSWVATAFDWIKSTFDGALDVISLVVKSLVEGVADGLLAVPAPALIILLALLGWLIRSWQFGAGTLVTLTLIIGMSQWENAMFTLALVVIATLIAVIIGVPLGILAAKSDGFSAVIRPILDFMQTMPSLVYLIPAVTFFAVGFVPGVFATVLFALPPGVRFTELGIRGVDAETVEAGHAFGSTPGKILRGIQLPLAMPTILAGINQVIMLALSMAVIAGMSGANGLGKEVVAALATLNIAKGVEAGLAVVILAVFLDRITAALGTPAEYTQSLRSTLARRRSARRTASRSEPQPAAAVASATAN</sequence>
<dbReference type="CDD" id="cd06261">
    <property type="entry name" value="TM_PBP2"/>
    <property type="match status" value="1"/>
</dbReference>
<dbReference type="Pfam" id="PF00528">
    <property type="entry name" value="BPD_transp_1"/>
    <property type="match status" value="1"/>
</dbReference>
<dbReference type="PANTHER" id="PTHR47737">
    <property type="entry name" value="GLYCINE BETAINE/PROLINE BETAINE TRANSPORT SYSTEM PERMEASE PROTEIN PROW"/>
    <property type="match status" value="1"/>
</dbReference>
<comment type="caution">
    <text evidence="10">The sequence shown here is derived from an EMBL/GenBank/DDBJ whole genome shotgun (WGS) entry which is preliminary data.</text>
</comment>
<evidence type="ECO:0000256" key="1">
    <source>
        <dbReference type="ARBA" id="ARBA00004141"/>
    </source>
</evidence>
<keyword evidence="4 7" id="KW-0812">Transmembrane</keyword>
<keyword evidence="2 7" id="KW-0813">Transport</keyword>
<dbReference type="GO" id="GO:0043190">
    <property type="term" value="C:ATP-binding cassette (ABC) transporter complex"/>
    <property type="evidence" value="ECO:0007669"/>
    <property type="project" value="TreeGrafter"/>
</dbReference>
<evidence type="ECO:0000256" key="7">
    <source>
        <dbReference type="RuleBase" id="RU363032"/>
    </source>
</evidence>
<dbReference type="RefSeq" id="WP_185986859.1">
    <property type="nucleotide sequence ID" value="NZ_BAAALZ010000001.1"/>
</dbReference>
<evidence type="ECO:0000256" key="3">
    <source>
        <dbReference type="ARBA" id="ARBA00022475"/>
    </source>
</evidence>
<proteinExistence type="inferred from homology"/>
<dbReference type="GO" id="GO:0015871">
    <property type="term" value="P:choline transport"/>
    <property type="evidence" value="ECO:0007669"/>
    <property type="project" value="TreeGrafter"/>
</dbReference>
<feature type="transmembrane region" description="Helical" evidence="7">
    <location>
        <begin position="45"/>
        <end position="65"/>
    </location>
</feature>
<evidence type="ECO:0000256" key="4">
    <source>
        <dbReference type="ARBA" id="ARBA00022692"/>
    </source>
</evidence>
<evidence type="ECO:0000256" key="8">
    <source>
        <dbReference type="SAM" id="MobiDB-lite"/>
    </source>
</evidence>
<dbReference type="PANTHER" id="PTHR47737:SF1">
    <property type="entry name" value="GLYCINE BETAINE_PROLINE BETAINE TRANSPORT SYSTEM PERMEASE PROTEIN PROW"/>
    <property type="match status" value="1"/>
</dbReference>
<protein>
    <submittedName>
        <fullName evidence="10">Glycine betaine/proline transport system permease protein</fullName>
    </submittedName>
</protein>
<keyword evidence="11" id="KW-1185">Reference proteome</keyword>